<dbReference type="Proteomes" id="UP001251528">
    <property type="component" value="Unassembled WGS sequence"/>
</dbReference>
<accession>A0AAJ0CD12</accession>
<protein>
    <submittedName>
        <fullName evidence="2">Uncharacterized protein</fullName>
    </submittedName>
</protein>
<organism evidence="2 3">
    <name type="scientific">Conoideocrella luteorostrata</name>
    <dbReference type="NCBI Taxonomy" id="1105319"/>
    <lineage>
        <taxon>Eukaryota</taxon>
        <taxon>Fungi</taxon>
        <taxon>Dikarya</taxon>
        <taxon>Ascomycota</taxon>
        <taxon>Pezizomycotina</taxon>
        <taxon>Sordariomycetes</taxon>
        <taxon>Hypocreomycetidae</taxon>
        <taxon>Hypocreales</taxon>
        <taxon>Clavicipitaceae</taxon>
        <taxon>Conoideocrella</taxon>
    </lineage>
</organism>
<comment type="caution">
    <text evidence="2">The sequence shown here is derived from an EMBL/GenBank/DDBJ whole genome shotgun (WGS) entry which is preliminary data.</text>
</comment>
<sequence length="342" mass="39569">MANYGPPFYRMSDGQICRNLLGSPLHQTMYRYAQSQPNLEGPQANFWLSELQTDFSQQDGYQVGAEFNASRNPGREGSYHRTDRVVWRIDEEHLTLTAETILEAKAPANMNYHDHIKQARRDAEEIVRTHQYQRLHVVTTRATGFHAWLYTKHTDKLQSLFPTELQGVHLDASEVQASEEWYRFIFSVKTRPNMLEIHPSQVLRSQAGDTTAGPSSYANQATAPQPSWPKSTMEEYGEPSQLEPTTQSPMEIEEPETSQKDLRQSRAQAEASASTMDLESDWVDVTDNISRRRHRVGRDELVFTNRHGNIVVTTEEQWNRQKDFGRHARVWKKTRYYVTKLP</sequence>
<evidence type="ECO:0000256" key="1">
    <source>
        <dbReference type="SAM" id="MobiDB-lite"/>
    </source>
</evidence>
<evidence type="ECO:0000313" key="2">
    <source>
        <dbReference type="EMBL" id="KAK2590665.1"/>
    </source>
</evidence>
<feature type="compositionally biased region" description="Polar residues" evidence="1">
    <location>
        <begin position="205"/>
        <end position="230"/>
    </location>
</feature>
<dbReference type="EMBL" id="JASWJB010000410">
    <property type="protein sequence ID" value="KAK2590665.1"/>
    <property type="molecule type" value="Genomic_DNA"/>
</dbReference>
<proteinExistence type="predicted"/>
<gene>
    <name evidence="2" type="ORF">QQS21_011645</name>
</gene>
<evidence type="ECO:0000313" key="3">
    <source>
        <dbReference type="Proteomes" id="UP001251528"/>
    </source>
</evidence>
<reference evidence="2" key="1">
    <citation type="submission" date="2023-06" db="EMBL/GenBank/DDBJ databases">
        <title>Conoideocrella luteorostrata (Hypocreales: Clavicipitaceae), a potential biocontrol fungus for elongate hemlock scale in United States Christmas tree production areas.</title>
        <authorList>
            <person name="Barrett H."/>
            <person name="Lovett B."/>
            <person name="Macias A.M."/>
            <person name="Stajich J.E."/>
            <person name="Kasson M.T."/>
        </authorList>
    </citation>
    <scope>NUCLEOTIDE SEQUENCE</scope>
    <source>
        <strain evidence="2">ARSEF 14590</strain>
    </source>
</reference>
<feature type="region of interest" description="Disordered" evidence="1">
    <location>
        <begin position="205"/>
        <end position="277"/>
    </location>
</feature>
<name>A0AAJ0CD12_9HYPO</name>
<dbReference type="AlphaFoldDB" id="A0AAJ0CD12"/>
<feature type="compositionally biased region" description="Low complexity" evidence="1">
    <location>
        <begin position="265"/>
        <end position="274"/>
    </location>
</feature>
<keyword evidence="3" id="KW-1185">Reference proteome</keyword>